<dbReference type="Proteomes" id="UP000054166">
    <property type="component" value="Unassembled WGS sequence"/>
</dbReference>
<proteinExistence type="predicted"/>
<gene>
    <name evidence="2" type="ORF">PILCRDRAFT_818029</name>
</gene>
<evidence type="ECO:0000259" key="1">
    <source>
        <dbReference type="Pfam" id="PF20415"/>
    </source>
</evidence>
<dbReference type="InterPro" id="IPR046522">
    <property type="entry name" value="DUF6699"/>
</dbReference>
<dbReference type="EMBL" id="KN832987">
    <property type="protein sequence ID" value="KIM84465.1"/>
    <property type="molecule type" value="Genomic_DNA"/>
</dbReference>
<dbReference type="AlphaFoldDB" id="A0A0C3FJ62"/>
<dbReference type="Pfam" id="PF20415">
    <property type="entry name" value="DUF6699"/>
    <property type="match status" value="1"/>
</dbReference>
<keyword evidence="3" id="KW-1185">Reference proteome</keyword>
<dbReference type="OrthoDB" id="3202436at2759"/>
<dbReference type="HOGENOM" id="CLU_044866_0_0_1"/>
<sequence length="362" mass="40694">MSGRRNHPLSGGFYRSVRSLDTPWAASPVIPDSPKAFDGFPWNPAWVHEETNRERARRLGGRSKSRSSCVFKSCLKNMFKGSGRKEELVGFVDMGVGSPPYISPNLWKAYGYWARPTVNDVIVHNATPGPISPLNVDPLAVFNSLIGPHGTPHPERWVPHLQHPALPPRPDLPGWQTPHLGSPLAFPWECTLNPFLVHSPVGRAPVTFDVGLDTSCIIYSETGPDITIPLSEADRAQPATYPFLTIMEIREVADDTAPVFPWPMWVLNDRGITVQDVFEAISYNFSRHVSGAEFASWDERRQAQVGEAYWSKFFRNQVIYPHRVVNNEGLKRVDYLGDRVMFRGLEPSPRKDGTWMLFVGPI</sequence>
<reference evidence="2 3" key="1">
    <citation type="submission" date="2014-04" db="EMBL/GenBank/DDBJ databases">
        <authorList>
            <consortium name="DOE Joint Genome Institute"/>
            <person name="Kuo A."/>
            <person name="Tarkka M."/>
            <person name="Buscot F."/>
            <person name="Kohler A."/>
            <person name="Nagy L.G."/>
            <person name="Floudas D."/>
            <person name="Copeland A."/>
            <person name="Barry K.W."/>
            <person name="Cichocki N."/>
            <person name="Veneault-Fourrey C."/>
            <person name="LaButti K."/>
            <person name="Lindquist E.A."/>
            <person name="Lipzen A."/>
            <person name="Lundell T."/>
            <person name="Morin E."/>
            <person name="Murat C."/>
            <person name="Sun H."/>
            <person name="Tunlid A."/>
            <person name="Henrissat B."/>
            <person name="Grigoriev I.V."/>
            <person name="Hibbett D.S."/>
            <person name="Martin F."/>
            <person name="Nordberg H.P."/>
            <person name="Cantor M.N."/>
            <person name="Hua S.X."/>
        </authorList>
    </citation>
    <scope>NUCLEOTIDE SEQUENCE [LARGE SCALE GENOMIC DNA]</scope>
    <source>
        <strain evidence="2 3">F 1598</strain>
    </source>
</reference>
<dbReference type="STRING" id="765440.A0A0C3FJ62"/>
<evidence type="ECO:0000313" key="3">
    <source>
        <dbReference type="Proteomes" id="UP000054166"/>
    </source>
</evidence>
<accession>A0A0C3FJ62</accession>
<name>A0A0C3FJ62_PILCF</name>
<reference evidence="3" key="2">
    <citation type="submission" date="2015-01" db="EMBL/GenBank/DDBJ databases">
        <title>Evolutionary Origins and Diversification of the Mycorrhizal Mutualists.</title>
        <authorList>
            <consortium name="DOE Joint Genome Institute"/>
            <consortium name="Mycorrhizal Genomics Consortium"/>
            <person name="Kohler A."/>
            <person name="Kuo A."/>
            <person name="Nagy L.G."/>
            <person name="Floudas D."/>
            <person name="Copeland A."/>
            <person name="Barry K.W."/>
            <person name="Cichocki N."/>
            <person name="Veneault-Fourrey C."/>
            <person name="LaButti K."/>
            <person name="Lindquist E.A."/>
            <person name="Lipzen A."/>
            <person name="Lundell T."/>
            <person name="Morin E."/>
            <person name="Murat C."/>
            <person name="Riley R."/>
            <person name="Ohm R."/>
            <person name="Sun H."/>
            <person name="Tunlid A."/>
            <person name="Henrissat B."/>
            <person name="Grigoriev I.V."/>
            <person name="Hibbett D.S."/>
            <person name="Martin F."/>
        </authorList>
    </citation>
    <scope>NUCLEOTIDE SEQUENCE [LARGE SCALE GENOMIC DNA]</scope>
    <source>
        <strain evidence="3">F 1598</strain>
    </source>
</reference>
<organism evidence="2 3">
    <name type="scientific">Piloderma croceum (strain F 1598)</name>
    <dbReference type="NCBI Taxonomy" id="765440"/>
    <lineage>
        <taxon>Eukaryota</taxon>
        <taxon>Fungi</taxon>
        <taxon>Dikarya</taxon>
        <taxon>Basidiomycota</taxon>
        <taxon>Agaricomycotina</taxon>
        <taxon>Agaricomycetes</taxon>
        <taxon>Agaricomycetidae</taxon>
        <taxon>Atheliales</taxon>
        <taxon>Atheliaceae</taxon>
        <taxon>Piloderma</taxon>
    </lineage>
</organism>
<dbReference type="InParanoid" id="A0A0C3FJ62"/>
<protein>
    <recommendedName>
        <fullName evidence="1">DUF6699 domain-containing protein</fullName>
    </recommendedName>
</protein>
<evidence type="ECO:0000313" key="2">
    <source>
        <dbReference type="EMBL" id="KIM84465.1"/>
    </source>
</evidence>
<feature type="domain" description="DUF6699" evidence="1">
    <location>
        <begin position="208"/>
        <end position="349"/>
    </location>
</feature>